<feature type="domain" description="Outer membrane protein beta-barrel" evidence="2">
    <location>
        <begin position="25"/>
        <end position="223"/>
    </location>
</feature>
<dbReference type="InterPro" id="IPR025665">
    <property type="entry name" value="Beta-barrel_OMP_2"/>
</dbReference>
<organism evidence="3 4">
    <name type="scientific">Marseilla massiliensis</name>
    <dbReference type="NCBI Taxonomy" id="1841864"/>
    <lineage>
        <taxon>Bacteria</taxon>
        <taxon>Pseudomonadati</taxon>
        <taxon>Bacteroidota</taxon>
        <taxon>Bacteroidia</taxon>
        <taxon>Bacteroidales</taxon>
        <taxon>Prevotellaceae</taxon>
        <taxon>Marseilla</taxon>
    </lineage>
</organism>
<dbReference type="AlphaFoldDB" id="A0A938WLE2"/>
<dbReference type="Pfam" id="PF13568">
    <property type="entry name" value="OMP_b-brl_2"/>
    <property type="match status" value="1"/>
</dbReference>
<dbReference type="EMBL" id="JACJJL010000007">
    <property type="protein sequence ID" value="MBM6661279.1"/>
    <property type="molecule type" value="Genomic_DNA"/>
</dbReference>
<gene>
    <name evidence="3" type="ORF">H6B30_05840</name>
</gene>
<reference evidence="3 4" key="1">
    <citation type="journal article" date="2021" name="Sci. Rep.">
        <title>The distribution of antibiotic resistance genes in chicken gut microbiota commensals.</title>
        <authorList>
            <person name="Juricova H."/>
            <person name="Matiasovicova J."/>
            <person name="Kubasova T."/>
            <person name="Cejkova D."/>
            <person name="Rychlik I."/>
        </authorList>
    </citation>
    <scope>NUCLEOTIDE SEQUENCE [LARGE SCALE GENOMIC DNA]</scope>
    <source>
        <strain evidence="3 4">An819</strain>
    </source>
</reference>
<proteinExistence type="predicted"/>
<evidence type="ECO:0000259" key="2">
    <source>
        <dbReference type="Pfam" id="PF13568"/>
    </source>
</evidence>
<protein>
    <submittedName>
        <fullName evidence="3">PorT family protein</fullName>
    </submittedName>
</protein>
<feature type="signal peptide" evidence="1">
    <location>
        <begin position="1"/>
        <end position="25"/>
    </location>
</feature>
<keyword evidence="4" id="KW-1185">Reference proteome</keyword>
<evidence type="ECO:0000313" key="3">
    <source>
        <dbReference type="EMBL" id="MBM6661279.1"/>
    </source>
</evidence>
<accession>A0A938WLE2</accession>
<dbReference type="Proteomes" id="UP000764045">
    <property type="component" value="Unassembled WGS sequence"/>
</dbReference>
<sequence>MGAGHCLRRAFVAVVALLCVQSAIAQIGEHRSELSVGVNGGYMLSNVGFNPDVPQGLLGGITGGITVRYTCEKYFKSVCALVGEINFAQAGWKEDILTVDDQPVINQVTGLPEEYQRTLTYVQVPLFARLGWGRERKGFQFYFQVGPQVGFFLNDKAKSNFNFDERNQSDRVGALRDAVQDSLDIQRKFDYGIAGGLGIEYSHPKVGHFLLEGRYYYGLGDIFGNSKRDYFGRSNNGSIIIKLTYLFDVMRTKNSKIK</sequence>
<evidence type="ECO:0000313" key="4">
    <source>
        <dbReference type="Proteomes" id="UP000764045"/>
    </source>
</evidence>
<feature type="chain" id="PRO_5037576036" evidence="1">
    <location>
        <begin position="26"/>
        <end position="258"/>
    </location>
</feature>
<name>A0A938WLE2_9BACT</name>
<comment type="caution">
    <text evidence="3">The sequence shown here is derived from an EMBL/GenBank/DDBJ whole genome shotgun (WGS) entry which is preliminary data.</text>
</comment>
<evidence type="ECO:0000256" key="1">
    <source>
        <dbReference type="SAM" id="SignalP"/>
    </source>
</evidence>
<keyword evidence="1" id="KW-0732">Signal</keyword>